<dbReference type="NCBIfam" id="NF038229">
    <property type="entry name" value="Glyco4_Geo_Pelo"/>
    <property type="match status" value="1"/>
</dbReference>
<dbReference type="AlphaFoldDB" id="A0A1G7DFL2"/>
<reference evidence="3" key="1">
    <citation type="submission" date="2016-10" db="EMBL/GenBank/DDBJ databases">
        <authorList>
            <person name="Varghese N."/>
            <person name="Submissions S."/>
        </authorList>
    </citation>
    <scope>NUCLEOTIDE SEQUENCE [LARGE SCALE GENOMIC DNA]</scope>
    <source>
        <strain evidence="3">DSM 8987</strain>
    </source>
</reference>
<name>A0A1G7DFL2_9BACT</name>
<dbReference type="STRING" id="57664.SAMN05661003_11361"/>
<evidence type="ECO:0000259" key="1">
    <source>
        <dbReference type="Pfam" id="PF00534"/>
    </source>
</evidence>
<feature type="domain" description="Glycosyl transferase family 1" evidence="1">
    <location>
        <begin position="151"/>
        <end position="310"/>
    </location>
</feature>
<dbReference type="Gene3D" id="3.40.50.2000">
    <property type="entry name" value="Glycogen Phosphorylase B"/>
    <property type="match status" value="1"/>
</dbReference>
<dbReference type="OrthoDB" id="9772485at2"/>
<organism evidence="2 3">
    <name type="scientific">Desulfuromonas thiophila</name>
    <dbReference type="NCBI Taxonomy" id="57664"/>
    <lineage>
        <taxon>Bacteria</taxon>
        <taxon>Pseudomonadati</taxon>
        <taxon>Thermodesulfobacteriota</taxon>
        <taxon>Desulfuromonadia</taxon>
        <taxon>Desulfuromonadales</taxon>
        <taxon>Desulfuromonadaceae</taxon>
        <taxon>Desulfuromonas</taxon>
    </lineage>
</organism>
<keyword evidence="2" id="KW-0808">Transferase</keyword>
<dbReference type="RefSeq" id="WP_092079511.1">
    <property type="nucleotide sequence ID" value="NZ_FNAQ01000013.1"/>
</dbReference>
<evidence type="ECO:0000313" key="2">
    <source>
        <dbReference type="EMBL" id="SDE50374.1"/>
    </source>
</evidence>
<evidence type="ECO:0000313" key="3">
    <source>
        <dbReference type="Proteomes" id="UP000243205"/>
    </source>
</evidence>
<proteinExistence type="predicted"/>
<dbReference type="CDD" id="cd03801">
    <property type="entry name" value="GT4_PimA-like"/>
    <property type="match status" value="1"/>
</dbReference>
<keyword evidence="3" id="KW-1185">Reference proteome</keyword>
<dbReference type="Pfam" id="PF00534">
    <property type="entry name" value="Glycos_transf_1"/>
    <property type="match status" value="1"/>
</dbReference>
<dbReference type="Proteomes" id="UP000243205">
    <property type="component" value="Unassembled WGS sequence"/>
</dbReference>
<dbReference type="InterPro" id="IPR001296">
    <property type="entry name" value="Glyco_trans_1"/>
</dbReference>
<sequence length="335" mass="36505">MRILLCSPEAQAATGNANSARRYQALLQQRGHQVEALLAPADAAVFAAACQRFQPEVLLLIHAWRSGRLWLESGRLAPALVVLSGTDVNQGLDLPDQAPVIRQVLQTATVVAAHNPQLLDQLGQRLPQCCQRLRALPVSVQLGRQPCSLQQHYGIDPTTLVLLCPAGLRPVKGVLDLLHWYNALPPERLLPPCLLAFCGPVLDESYSRCFLAAVRQQPLARYLGVIAPDAMADVLRQSALVLNHSESEGLSGALLEAACLGRPILARDIPGNRALVQPGVNGLLYRDQQEFHRHLLQLVQHASLRQQLSRPQPQMLDGSAEGDALEQLCRLTMAG</sequence>
<dbReference type="PANTHER" id="PTHR46660:SF2">
    <property type="entry name" value="GLYCOSYLTRANSFERASE 1 DOMAIN-CONTAINING PROTEIN 1"/>
    <property type="match status" value="1"/>
</dbReference>
<dbReference type="InterPro" id="IPR052622">
    <property type="entry name" value="Glycosyltransferase_G1"/>
</dbReference>
<protein>
    <submittedName>
        <fullName evidence="2">Glycosyl transferases group 1</fullName>
    </submittedName>
</protein>
<accession>A0A1G7DFL2</accession>
<dbReference type="PANTHER" id="PTHR46660">
    <property type="match status" value="1"/>
</dbReference>
<dbReference type="GO" id="GO:0016757">
    <property type="term" value="F:glycosyltransferase activity"/>
    <property type="evidence" value="ECO:0007669"/>
    <property type="project" value="InterPro"/>
</dbReference>
<dbReference type="SUPFAM" id="SSF53756">
    <property type="entry name" value="UDP-Glycosyltransferase/glycogen phosphorylase"/>
    <property type="match status" value="1"/>
</dbReference>
<gene>
    <name evidence="2" type="ORF">SAMN05661003_11361</name>
</gene>
<dbReference type="EMBL" id="FNAQ01000013">
    <property type="protein sequence ID" value="SDE50374.1"/>
    <property type="molecule type" value="Genomic_DNA"/>
</dbReference>